<evidence type="ECO:0000313" key="1">
    <source>
        <dbReference type="EMBL" id="MFJ1467999.1"/>
    </source>
</evidence>
<sequence>MPNKTNAESAAPPAAASAAASAPPESFEQAMAELAQLVTQMESGQLPLEASVAAYARGSELVRYCAAQLEKVESQVKVLEGEMLRPFSADGEDDV</sequence>
<keyword evidence="1" id="KW-0378">Hydrolase</keyword>
<gene>
    <name evidence="1" type="ORF">QPK29_009780</name>
</gene>
<comment type="caution">
    <text evidence="1">The sequence shown here is derived from an EMBL/GenBank/DDBJ whole genome shotgun (WGS) entry which is preliminary data.</text>
</comment>
<dbReference type="EMBL" id="JASNRB020000005">
    <property type="protein sequence ID" value="MFJ1467999.1"/>
    <property type="molecule type" value="Genomic_DNA"/>
</dbReference>
<organism evidence="1 2">
    <name type="scientific">Massilia orientalis</name>
    <dbReference type="NCBI Taxonomy" id="3050128"/>
    <lineage>
        <taxon>Bacteria</taxon>
        <taxon>Pseudomonadati</taxon>
        <taxon>Pseudomonadota</taxon>
        <taxon>Betaproteobacteria</taxon>
        <taxon>Burkholderiales</taxon>
        <taxon>Oxalobacteraceae</taxon>
        <taxon>Telluria group</taxon>
        <taxon>Massilia</taxon>
    </lineage>
</organism>
<evidence type="ECO:0000313" key="2">
    <source>
        <dbReference type="Proteomes" id="UP001168096"/>
    </source>
</evidence>
<reference evidence="1" key="1">
    <citation type="submission" date="2024-11" db="EMBL/GenBank/DDBJ databases">
        <title>Description of Massilia orientalis sp. nov., isolated from rhizosphere soil of Ageratina adenophora.</title>
        <authorList>
            <person name="Wang Y."/>
        </authorList>
    </citation>
    <scope>NUCLEOTIDE SEQUENCE</scope>
    <source>
        <strain evidence="1">YIM B02787</strain>
    </source>
</reference>
<name>A0ACC7M9H4_9BURK</name>
<protein>
    <submittedName>
        <fullName evidence="1">Exodeoxyribonuclease VII small subunit</fullName>
        <ecNumber evidence="1">3.1.11.6</ecNumber>
    </submittedName>
</protein>
<keyword evidence="2" id="KW-1185">Reference proteome</keyword>
<dbReference type="Proteomes" id="UP001168096">
    <property type="component" value="Unassembled WGS sequence"/>
</dbReference>
<proteinExistence type="predicted"/>
<accession>A0ACC7M9H4</accession>
<dbReference type="EC" id="3.1.11.6" evidence="1"/>